<reference evidence="1" key="1">
    <citation type="submission" date="2021-05" db="EMBL/GenBank/DDBJ databases">
        <authorList>
            <person name="Scholz U."/>
            <person name="Mascher M."/>
            <person name="Fiebig A."/>
        </authorList>
    </citation>
    <scope>NUCLEOTIDE SEQUENCE [LARGE SCALE GENOMIC DNA]</scope>
</reference>
<sequence>MGGVPLDRPVKAEPVAGVIAQGNQIANLMSAGWTDEAHTLYISSMEASFMDQLHSHGRNANHKNSSGDGFKVLRGGLWEKPKFERTESCAPVMCECRLPANQWIRHFRPRDCSSNTRGDGAEISVGDHKSGIRTIHGRTPLSHGRELGACKAQNLLDENTEVSDQNFADDGAEVDAESSQACKKRRLSSTFIYCAEMIK</sequence>
<keyword evidence="2" id="KW-1185">Reference proteome</keyword>
<evidence type="ECO:0000313" key="1">
    <source>
        <dbReference type="EnsemblPlants" id="AVESA.00010b.r2.4CG1279000.2.CDS"/>
    </source>
</evidence>
<dbReference type="EnsemblPlants" id="AVESA.00010b.r2.4CG1279000.2">
    <property type="protein sequence ID" value="AVESA.00010b.r2.4CG1279000.2.CDS"/>
    <property type="gene ID" value="AVESA.00010b.r2.4CG1279000"/>
</dbReference>
<name>A0ACD5WX30_AVESA</name>
<proteinExistence type="predicted"/>
<reference evidence="1" key="2">
    <citation type="submission" date="2025-09" db="UniProtKB">
        <authorList>
            <consortium name="EnsemblPlants"/>
        </authorList>
    </citation>
    <scope>IDENTIFICATION</scope>
</reference>
<organism evidence="1 2">
    <name type="scientific">Avena sativa</name>
    <name type="common">Oat</name>
    <dbReference type="NCBI Taxonomy" id="4498"/>
    <lineage>
        <taxon>Eukaryota</taxon>
        <taxon>Viridiplantae</taxon>
        <taxon>Streptophyta</taxon>
        <taxon>Embryophyta</taxon>
        <taxon>Tracheophyta</taxon>
        <taxon>Spermatophyta</taxon>
        <taxon>Magnoliopsida</taxon>
        <taxon>Liliopsida</taxon>
        <taxon>Poales</taxon>
        <taxon>Poaceae</taxon>
        <taxon>BOP clade</taxon>
        <taxon>Pooideae</taxon>
        <taxon>Poodae</taxon>
        <taxon>Poeae</taxon>
        <taxon>Poeae Chloroplast Group 1 (Aveneae type)</taxon>
        <taxon>Aveninae</taxon>
        <taxon>Avena</taxon>
    </lineage>
</organism>
<dbReference type="Proteomes" id="UP001732700">
    <property type="component" value="Chromosome 4C"/>
</dbReference>
<accession>A0ACD5WX30</accession>
<evidence type="ECO:0000313" key="2">
    <source>
        <dbReference type="Proteomes" id="UP001732700"/>
    </source>
</evidence>
<protein>
    <submittedName>
        <fullName evidence="1">Uncharacterized protein</fullName>
    </submittedName>
</protein>